<dbReference type="AlphaFoldDB" id="A0A8J4W3G5"/>
<keyword evidence="3" id="KW-1185">Reference proteome</keyword>
<evidence type="ECO:0000313" key="2">
    <source>
        <dbReference type="EMBL" id="KAF3969641.1"/>
    </source>
</evidence>
<dbReference type="OrthoDB" id="1936843at2759"/>
<feature type="compositionally biased region" description="Basic residues" evidence="1">
    <location>
        <begin position="20"/>
        <end position="29"/>
    </location>
</feature>
<evidence type="ECO:0000256" key="1">
    <source>
        <dbReference type="SAM" id="MobiDB-lite"/>
    </source>
</evidence>
<name>A0A8J4W3G5_9ROSI</name>
<evidence type="ECO:0000313" key="3">
    <source>
        <dbReference type="Proteomes" id="UP000737018"/>
    </source>
</evidence>
<dbReference type="Proteomes" id="UP000737018">
    <property type="component" value="Unassembled WGS sequence"/>
</dbReference>
<feature type="region of interest" description="Disordered" evidence="1">
    <location>
        <begin position="20"/>
        <end position="43"/>
    </location>
</feature>
<organism evidence="2 3">
    <name type="scientific">Castanea mollissima</name>
    <name type="common">Chinese chestnut</name>
    <dbReference type="NCBI Taxonomy" id="60419"/>
    <lineage>
        <taxon>Eukaryota</taxon>
        <taxon>Viridiplantae</taxon>
        <taxon>Streptophyta</taxon>
        <taxon>Embryophyta</taxon>
        <taxon>Tracheophyta</taxon>
        <taxon>Spermatophyta</taxon>
        <taxon>Magnoliopsida</taxon>
        <taxon>eudicotyledons</taxon>
        <taxon>Gunneridae</taxon>
        <taxon>Pentapetalae</taxon>
        <taxon>rosids</taxon>
        <taxon>fabids</taxon>
        <taxon>Fagales</taxon>
        <taxon>Fagaceae</taxon>
        <taxon>Castanea</taxon>
    </lineage>
</organism>
<dbReference type="EMBL" id="JRKL02000624">
    <property type="protein sequence ID" value="KAF3969641.1"/>
    <property type="molecule type" value="Genomic_DNA"/>
</dbReference>
<sequence length="66" mass="7654">MFSPTTVDLSDSIIAQLRRRHGTHVRHLPRSSSLTPNPREVQPSEITKRHLGGTQRTELLKVDRRW</sequence>
<accession>A0A8J4W3G5</accession>
<protein>
    <submittedName>
        <fullName evidence="2">Uncharacterized protein</fullName>
    </submittedName>
</protein>
<proteinExistence type="predicted"/>
<gene>
    <name evidence="2" type="ORF">CMV_006578</name>
</gene>
<reference evidence="2" key="1">
    <citation type="submission" date="2020-03" db="EMBL/GenBank/DDBJ databases">
        <title>Castanea mollissima Vanexum genome sequencing.</title>
        <authorList>
            <person name="Staton M."/>
        </authorList>
    </citation>
    <scope>NUCLEOTIDE SEQUENCE</scope>
    <source>
        <tissue evidence="2">Leaf</tissue>
    </source>
</reference>
<comment type="caution">
    <text evidence="2">The sequence shown here is derived from an EMBL/GenBank/DDBJ whole genome shotgun (WGS) entry which is preliminary data.</text>
</comment>